<protein>
    <submittedName>
        <fullName evidence="1">Uncharacterized protein</fullName>
    </submittedName>
</protein>
<evidence type="ECO:0000313" key="2">
    <source>
        <dbReference type="Proteomes" id="UP000254968"/>
    </source>
</evidence>
<gene>
    <name evidence="1" type="ORF">NCTC13315_00624</name>
</gene>
<dbReference type="CDD" id="cd21108">
    <property type="entry name" value="Lpg0189-like"/>
    <property type="match status" value="1"/>
</dbReference>
<dbReference type="Pfam" id="PF24274">
    <property type="entry name" value="NttE"/>
    <property type="match status" value="1"/>
</dbReference>
<proteinExistence type="predicted"/>
<accession>A0A378I063</accession>
<keyword evidence="2" id="KW-1185">Reference proteome</keyword>
<evidence type="ECO:0000313" key="1">
    <source>
        <dbReference type="EMBL" id="STX28100.1"/>
    </source>
</evidence>
<dbReference type="EMBL" id="UGNV01000001">
    <property type="protein sequence ID" value="STX28100.1"/>
    <property type="molecule type" value="Genomic_DNA"/>
</dbReference>
<dbReference type="RefSeq" id="WP_115301872.1">
    <property type="nucleotide sequence ID" value="NZ_CAAAHO010000008.1"/>
</dbReference>
<dbReference type="AlphaFoldDB" id="A0A378I063"/>
<dbReference type="OrthoDB" id="5646153at2"/>
<name>A0A378I063_9GAMM</name>
<dbReference type="NCBIfam" id="NF037977">
    <property type="entry name" value="Lpg0189_fam"/>
    <property type="match status" value="1"/>
</dbReference>
<sequence length="282" mass="32753">MRVNNYIAPFILSPILAFANPKDIPENIIFSMPVAPENTIVSHYSNETDSLPQDNLITRKNYPTQIVRINGVIKNRNLTCAEVNKEIDKIFINKIRPNQFYYNTYIFCGYNPDNYYAVNFSINSYFDPLNDDAIDYLQTYLKEFNGRDLLGTKFYVESAKGVIAALTINVGTKKASKGPLILYRQDHSNFYFNNNLELRTELVNDIRQHFFSTDPDELLAFFDKWVFPNAGSFYQRILMDSNYMEAQPEAIFLMDNEPNLFVSNLKYYYSNNCATNPNKHCL</sequence>
<dbReference type="InterPro" id="IPR056213">
    <property type="entry name" value="NttE-like"/>
</dbReference>
<organism evidence="1 2">
    <name type="scientific">Legionella beliardensis</name>
    <dbReference type="NCBI Taxonomy" id="91822"/>
    <lineage>
        <taxon>Bacteria</taxon>
        <taxon>Pseudomonadati</taxon>
        <taxon>Pseudomonadota</taxon>
        <taxon>Gammaproteobacteria</taxon>
        <taxon>Legionellales</taxon>
        <taxon>Legionellaceae</taxon>
        <taxon>Legionella</taxon>
    </lineage>
</organism>
<dbReference type="Proteomes" id="UP000254968">
    <property type="component" value="Unassembled WGS sequence"/>
</dbReference>
<reference evidence="1 2" key="1">
    <citation type="submission" date="2018-06" db="EMBL/GenBank/DDBJ databases">
        <authorList>
            <consortium name="Pathogen Informatics"/>
            <person name="Doyle S."/>
        </authorList>
    </citation>
    <scope>NUCLEOTIDE SEQUENCE [LARGE SCALE GENOMIC DNA]</scope>
    <source>
        <strain evidence="1 2">NCTC13315</strain>
    </source>
</reference>